<dbReference type="PANTHER" id="PTHR33542:SF3">
    <property type="entry name" value="SIROHYDROCHLORIN FERROCHELATASE, CHLOROPLASTIC"/>
    <property type="match status" value="1"/>
</dbReference>
<dbReference type="AlphaFoldDB" id="A0A951PPL0"/>
<accession>A0A951PPL0</accession>
<dbReference type="SUPFAM" id="SSF53800">
    <property type="entry name" value="Chelatase"/>
    <property type="match status" value="2"/>
</dbReference>
<dbReference type="Pfam" id="PF01903">
    <property type="entry name" value="CbiX"/>
    <property type="match status" value="2"/>
</dbReference>
<dbReference type="CDD" id="cd03416">
    <property type="entry name" value="CbiX_SirB_N"/>
    <property type="match status" value="1"/>
</dbReference>
<proteinExistence type="predicted"/>
<dbReference type="Proteomes" id="UP000753908">
    <property type="component" value="Unassembled WGS sequence"/>
</dbReference>
<reference evidence="3" key="2">
    <citation type="journal article" date="2022" name="Microbiol. Resour. Announc.">
        <title>Metagenome Sequencing to Explore Phylogenomics of Terrestrial Cyanobacteria.</title>
        <authorList>
            <person name="Ward R.D."/>
            <person name="Stajich J.E."/>
            <person name="Johansen J.R."/>
            <person name="Huntemann M."/>
            <person name="Clum A."/>
            <person name="Foster B."/>
            <person name="Foster B."/>
            <person name="Roux S."/>
            <person name="Palaniappan K."/>
            <person name="Varghese N."/>
            <person name="Mukherjee S."/>
            <person name="Reddy T.B.K."/>
            <person name="Daum C."/>
            <person name="Copeland A."/>
            <person name="Chen I.A."/>
            <person name="Ivanova N.N."/>
            <person name="Kyrpides N.C."/>
            <person name="Shapiro N."/>
            <person name="Eloe-Fadrosh E.A."/>
            <person name="Pietrasiak N."/>
        </authorList>
    </citation>
    <scope>NUCLEOTIDE SEQUENCE</scope>
    <source>
        <strain evidence="3">CPER-KK1</strain>
    </source>
</reference>
<dbReference type="InterPro" id="IPR002762">
    <property type="entry name" value="CbiX-like"/>
</dbReference>
<evidence type="ECO:0000256" key="1">
    <source>
        <dbReference type="ARBA" id="ARBA00022723"/>
    </source>
</evidence>
<dbReference type="GO" id="GO:0046872">
    <property type="term" value="F:metal ion binding"/>
    <property type="evidence" value="ECO:0007669"/>
    <property type="project" value="UniProtKB-KW"/>
</dbReference>
<dbReference type="EMBL" id="JAHHIF010000042">
    <property type="protein sequence ID" value="MBW4547477.1"/>
    <property type="molecule type" value="Genomic_DNA"/>
</dbReference>
<evidence type="ECO:0000313" key="3">
    <source>
        <dbReference type="EMBL" id="MBW4547477.1"/>
    </source>
</evidence>
<dbReference type="InterPro" id="IPR050963">
    <property type="entry name" value="Sirohydro_Cobaltochel/CbiX"/>
</dbReference>
<dbReference type="Gene3D" id="3.40.50.1400">
    <property type="match status" value="2"/>
</dbReference>
<keyword evidence="1" id="KW-0479">Metal-binding</keyword>
<comment type="caution">
    <text evidence="3">The sequence shown here is derived from an EMBL/GenBank/DDBJ whole genome shotgun (WGS) entry which is preliminary data.</text>
</comment>
<evidence type="ECO:0000313" key="4">
    <source>
        <dbReference type="Proteomes" id="UP000753908"/>
    </source>
</evidence>
<dbReference type="GO" id="GO:0016829">
    <property type="term" value="F:lyase activity"/>
    <property type="evidence" value="ECO:0007669"/>
    <property type="project" value="UniProtKB-KW"/>
</dbReference>
<keyword evidence="2" id="KW-0456">Lyase</keyword>
<reference evidence="3" key="1">
    <citation type="submission" date="2021-05" db="EMBL/GenBank/DDBJ databases">
        <authorList>
            <person name="Pietrasiak N."/>
            <person name="Ward R."/>
            <person name="Stajich J.E."/>
            <person name="Kurbessoian T."/>
        </authorList>
    </citation>
    <scope>NUCLEOTIDE SEQUENCE</scope>
    <source>
        <strain evidence="3">CPER-KK1</strain>
    </source>
</reference>
<sequence>MEKLAELVRTQLRIQEATYSDRIPEEAAPLCISVLKATPDTLASPRQPHRVTGSTMLVSRAGHPLVGTATLELADTPLHEQICEFASVALAAGCKEVQLLPIFLLPGVHVREDIPTEVALAQKSLGEAITIHQRPHLGAHPSLGTMLASQLAAVDTEAKIMLAHGTRRAGGNEPVEAVAKQLGAVAAYWSVKPTLEEQIVTLANAGHQQIAIVPYFLFCGGITDAIAKRCREAQIAKSITSLQARFPKLELSLANPIGVSPQLANLIVELTEDKPNPRDVDQLG</sequence>
<dbReference type="PANTHER" id="PTHR33542">
    <property type="entry name" value="SIROHYDROCHLORIN FERROCHELATASE, CHLOROPLASTIC"/>
    <property type="match status" value="1"/>
</dbReference>
<name>A0A951PPL0_9CYAN</name>
<gene>
    <name evidence="3" type="ORF">KME25_24005</name>
</gene>
<protein>
    <submittedName>
        <fullName evidence="3">Sirohydrochlorin chelatase</fullName>
    </submittedName>
</protein>
<evidence type="ECO:0000256" key="2">
    <source>
        <dbReference type="ARBA" id="ARBA00023239"/>
    </source>
</evidence>
<organism evidence="3 4">
    <name type="scientific">Symplocastrum torsivum CPER-KK1</name>
    <dbReference type="NCBI Taxonomy" id="450513"/>
    <lineage>
        <taxon>Bacteria</taxon>
        <taxon>Bacillati</taxon>
        <taxon>Cyanobacteriota</taxon>
        <taxon>Cyanophyceae</taxon>
        <taxon>Oscillatoriophycideae</taxon>
        <taxon>Oscillatoriales</taxon>
        <taxon>Microcoleaceae</taxon>
        <taxon>Symplocastrum</taxon>
    </lineage>
</organism>